<evidence type="ECO:0000313" key="3">
    <source>
        <dbReference type="Proteomes" id="UP001596169"/>
    </source>
</evidence>
<evidence type="ECO:0000256" key="1">
    <source>
        <dbReference type="SAM" id="MobiDB-lite"/>
    </source>
</evidence>
<dbReference type="Proteomes" id="UP001596169">
    <property type="component" value="Unassembled WGS sequence"/>
</dbReference>
<reference evidence="3" key="1">
    <citation type="journal article" date="2019" name="Int. J. Syst. Evol. Microbiol.">
        <title>The Global Catalogue of Microorganisms (GCM) 10K type strain sequencing project: providing services to taxonomists for standard genome sequencing and annotation.</title>
        <authorList>
            <consortium name="The Broad Institute Genomics Platform"/>
            <consortium name="The Broad Institute Genome Sequencing Center for Infectious Disease"/>
            <person name="Wu L."/>
            <person name="Ma J."/>
        </authorList>
    </citation>
    <scope>NUCLEOTIDE SEQUENCE [LARGE SCALE GENOMIC DNA]</scope>
    <source>
        <strain evidence="3">JCM30009</strain>
    </source>
</reference>
<organism evidence="2 3">
    <name type="scientific">Citrobacter bitternis</name>
    <dbReference type="NCBI Taxonomy" id="1585982"/>
    <lineage>
        <taxon>Bacteria</taxon>
        <taxon>Pseudomonadati</taxon>
        <taxon>Pseudomonadota</taxon>
        <taxon>Gammaproteobacteria</taxon>
        <taxon>Enterobacterales</taxon>
        <taxon>Enterobacteriaceae</taxon>
        <taxon>Citrobacter</taxon>
    </lineage>
</organism>
<feature type="region of interest" description="Disordered" evidence="1">
    <location>
        <begin position="181"/>
        <end position="201"/>
    </location>
</feature>
<proteinExistence type="predicted"/>
<protein>
    <submittedName>
        <fullName evidence="2">Phage polarity suppression protein</fullName>
    </submittedName>
</protein>
<sequence length="201" mass="22573">MTTLTPQQAFDICQADKTVWLNLKTEREKAEQALDDHLSGDSENCPVRVAALRGRIEANKWQINRAAGRYIRSHETLQHVSMQNGLEGFMQEHGATLAAVLAPELKALNGQPDFIKRRALDRATTYIRDALAAWLITGQEIHYCAQDNDILTAAGHRPDAASRADNQEKYTSAQNQIYARRCADMAAQPPPENHQKSRYFS</sequence>
<comment type="caution">
    <text evidence="2">The sequence shown here is derived from an EMBL/GenBank/DDBJ whole genome shotgun (WGS) entry which is preliminary data.</text>
</comment>
<dbReference type="Gene3D" id="1.20.58.1090">
    <property type="entry name" value="Phage polarity suppression protein monomer"/>
    <property type="match status" value="1"/>
</dbReference>
<evidence type="ECO:0000313" key="2">
    <source>
        <dbReference type="EMBL" id="MFC6119735.1"/>
    </source>
</evidence>
<dbReference type="EMBL" id="JBHSRG010000002">
    <property type="protein sequence ID" value="MFC6119735.1"/>
    <property type="molecule type" value="Genomic_DNA"/>
</dbReference>
<accession>A0ABW1PU68</accession>
<keyword evidence="3" id="KW-1185">Reference proteome</keyword>
<gene>
    <name evidence="2" type="ORF">ACFPZP_01465</name>
</gene>
<dbReference type="Pfam" id="PF07455">
    <property type="entry name" value="Psu"/>
    <property type="match status" value="1"/>
</dbReference>
<name>A0ABW1PU68_9ENTR</name>
<dbReference type="InterPro" id="IPR010006">
    <property type="entry name" value="Phage_P4_Psu"/>
</dbReference>
<dbReference type="RefSeq" id="WP_378108804.1">
    <property type="nucleotide sequence ID" value="NZ_JBHSRG010000002.1"/>
</dbReference>